<sequence length="342" mass="39391">MSTINIVEIIKEYVDLRKAGANWKGNCPFHNEKTPSFVVSPTKGIFKCFGCGKGGDHIKFISLIEGLSLEEAENFVNNSQDAIVYEEAIEPILLKIIERFDSHSVTIAGLLNFDQLLLDFCIGNLKKLEASLKTNHEVNITSIHLLPTSTIRNLEMIKENNSFKPQFQKVYSQSLVLLVSYFTSILKEMFVSSVNFLTLFDSHFALKIQSKVKFEFRKLAENNFDLRGKLGDIIIDKESYSFQDMKSSKEAFNKYFNFEISRNKDQDIIIMGQALRHAIVHNSEVVDSKFLNQTRDCQLENHYELNDEIVLEKKDVINIQVSMKKFLLEMKNELITKLRNDH</sequence>
<dbReference type="InterPro" id="IPR036977">
    <property type="entry name" value="DNA_primase_Znf_CHC2"/>
</dbReference>
<dbReference type="GO" id="GO:0006269">
    <property type="term" value="P:DNA replication, synthesis of primer"/>
    <property type="evidence" value="ECO:0007669"/>
    <property type="project" value="TreeGrafter"/>
</dbReference>
<dbReference type="SMART" id="SM00400">
    <property type="entry name" value="ZnF_CHCC"/>
    <property type="match status" value="1"/>
</dbReference>
<keyword evidence="2" id="KW-0863">Zinc-finger</keyword>
<keyword evidence="6" id="KW-1185">Reference proteome</keyword>
<evidence type="ECO:0000256" key="1">
    <source>
        <dbReference type="ARBA" id="ARBA00022723"/>
    </source>
</evidence>
<dbReference type="GO" id="GO:0005737">
    <property type="term" value="C:cytoplasm"/>
    <property type="evidence" value="ECO:0007669"/>
    <property type="project" value="TreeGrafter"/>
</dbReference>
<organism evidence="5 6">
    <name type="scientific">Portibacter lacus</name>
    <dbReference type="NCBI Taxonomy" id="1099794"/>
    <lineage>
        <taxon>Bacteria</taxon>
        <taxon>Pseudomonadati</taxon>
        <taxon>Bacteroidota</taxon>
        <taxon>Saprospiria</taxon>
        <taxon>Saprospirales</taxon>
        <taxon>Haliscomenobacteraceae</taxon>
        <taxon>Portibacter</taxon>
    </lineage>
</organism>
<evidence type="ECO:0000256" key="3">
    <source>
        <dbReference type="ARBA" id="ARBA00022833"/>
    </source>
</evidence>
<proteinExistence type="predicted"/>
<gene>
    <name evidence="5" type="ORF">GCM10007940_07760</name>
</gene>
<dbReference type="SUPFAM" id="SSF57783">
    <property type="entry name" value="Zinc beta-ribbon"/>
    <property type="match status" value="1"/>
</dbReference>
<dbReference type="Gene3D" id="3.90.580.10">
    <property type="entry name" value="Zinc finger, CHC2-type domain"/>
    <property type="match status" value="1"/>
</dbReference>
<dbReference type="Pfam" id="PF01807">
    <property type="entry name" value="Zn_ribbon_DnaG"/>
    <property type="match status" value="1"/>
</dbReference>
<comment type="caution">
    <text evidence="5">The sequence shown here is derived from an EMBL/GenBank/DDBJ whole genome shotgun (WGS) entry which is preliminary data.</text>
</comment>
<evidence type="ECO:0000256" key="2">
    <source>
        <dbReference type="ARBA" id="ARBA00022771"/>
    </source>
</evidence>
<dbReference type="InterPro" id="IPR002694">
    <property type="entry name" value="Znf_CHC2"/>
</dbReference>
<dbReference type="AlphaFoldDB" id="A0AA37SNM6"/>
<reference evidence="5" key="1">
    <citation type="journal article" date="2014" name="Int. J. Syst. Evol. Microbiol.">
        <title>Complete genome sequence of Corynebacterium casei LMG S-19264T (=DSM 44701T), isolated from a smear-ripened cheese.</title>
        <authorList>
            <consortium name="US DOE Joint Genome Institute (JGI-PGF)"/>
            <person name="Walter F."/>
            <person name="Albersmeier A."/>
            <person name="Kalinowski J."/>
            <person name="Ruckert C."/>
        </authorList>
    </citation>
    <scope>NUCLEOTIDE SEQUENCE</scope>
    <source>
        <strain evidence="5">NBRC 108769</strain>
    </source>
</reference>
<reference evidence="5" key="2">
    <citation type="submission" date="2023-01" db="EMBL/GenBank/DDBJ databases">
        <title>Draft genome sequence of Portibacter lacus strain NBRC 108769.</title>
        <authorList>
            <person name="Sun Q."/>
            <person name="Mori K."/>
        </authorList>
    </citation>
    <scope>NUCLEOTIDE SEQUENCE</scope>
    <source>
        <strain evidence="5">NBRC 108769</strain>
    </source>
</reference>
<accession>A0AA37SNM6</accession>
<dbReference type="EMBL" id="BSOH01000003">
    <property type="protein sequence ID" value="GLR16161.1"/>
    <property type="molecule type" value="Genomic_DNA"/>
</dbReference>
<feature type="domain" description="Zinc finger CHC2-type" evidence="4">
    <location>
        <begin position="23"/>
        <end position="77"/>
    </location>
</feature>
<name>A0AA37SNM6_9BACT</name>
<protein>
    <recommendedName>
        <fullName evidence="4">Zinc finger CHC2-type domain-containing protein</fullName>
    </recommendedName>
</protein>
<evidence type="ECO:0000259" key="4">
    <source>
        <dbReference type="SMART" id="SM00400"/>
    </source>
</evidence>
<evidence type="ECO:0000313" key="6">
    <source>
        <dbReference type="Proteomes" id="UP001156666"/>
    </source>
</evidence>
<keyword evidence="1" id="KW-0479">Metal-binding</keyword>
<dbReference type="PANTHER" id="PTHR30313:SF2">
    <property type="entry name" value="DNA PRIMASE"/>
    <property type="match status" value="1"/>
</dbReference>
<dbReference type="GO" id="GO:0003677">
    <property type="term" value="F:DNA binding"/>
    <property type="evidence" value="ECO:0007669"/>
    <property type="project" value="InterPro"/>
</dbReference>
<dbReference type="Proteomes" id="UP001156666">
    <property type="component" value="Unassembled WGS sequence"/>
</dbReference>
<dbReference type="GO" id="GO:0008270">
    <property type="term" value="F:zinc ion binding"/>
    <property type="evidence" value="ECO:0007669"/>
    <property type="project" value="UniProtKB-KW"/>
</dbReference>
<evidence type="ECO:0000313" key="5">
    <source>
        <dbReference type="EMBL" id="GLR16161.1"/>
    </source>
</evidence>
<keyword evidence="3" id="KW-0862">Zinc</keyword>
<dbReference type="PANTHER" id="PTHR30313">
    <property type="entry name" value="DNA PRIMASE"/>
    <property type="match status" value="1"/>
</dbReference>
<dbReference type="GO" id="GO:0003899">
    <property type="term" value="F:DNA-directed RNA polymerase activity"/>
    <property type="evidence" value="ECO:0007669"/>
    <property type="project" value="InterPro"/>
</dbReference>
<dbReference type="InterPro" id="IPR050219">
    <property type="entry name" value="DnaG_primase"/>
</dbReference>